<sequence>MIIGLTGASGFLGRSLSRTLTARGHTVIDWRPVRLGDHDGTVDFAKRCEAIVHTALDRGGKSFMAEPADPIGYFQTNVMGSLELIEAAARHDVRRFVFVSSGAVHERVSPHLGAGQPLDETNPLWPASLYGSYKASVETLIHAYGHSGRLSCCTIRPTSIYGVDDPLSNSKWFSLIRDVVDGKSVVPTGGSKSVHVDDVAGAVALVIGTNGGVDGQTYNCCDRMISDHEVATIAKTMVSSSSVIDGTPKAAKHAIDTSKIRKLGMEFGGINRLESTIASIAAQIREIAGS</sequence>
<comment type="caution">
    <text evidence="2">The sequence shown here is derived from an EMBL/GenBank/DDBJ whole genome shotgun (WGS) entry which is preliminary data.</text>
</comment>
<dbReference type="Gene3D" id="3.40.50.720">
    <property type="entry name" value="NAD(P)-binding Rossmann-like Domain"/>
    <property type="match status" value="1"/>
</dbReference>
<feature type="domain" description="NAD-dependent epimerase/dehydratase" evidence="1">
    <location>
        <begin position="5"/>
        <end position="221"/>
    </location>
</feature>
<dbReference type="CDD" id="cd08946">
    <property type="entry name" value="SDR_e"/>
    <property type="match status" value="1"/>
</dbReference>
<reference evidence="2 3" key="1">
    <citation type="submission" date="2019-02" db="EMBL/GenBank/DDBJ databases">
        <title>Deep-cultivation of Planctomycetes and their phenomic and genomic characterization uncovers novel biology.</title>
        <authorList>
            <person name="Wiegand S."/>
            <person name="Jogler M."/>
            <person name="Boedeker C."/>
            <person name="Pinto D."/>
            <person name="Vollmers J."/>
            <person name="Rivas-Marin E."/>
            <person name="Kohn T."/>
            <person name="Peeters S.H."/>
            <person name="Heuer A."/>
            <person name="Rast P."/>
            <person name="Oberbeckmann S."/>
            <person name="Bunk B."/>
            <person name="Jeske O."/>
            <person name="Meyerdierks A."/>
            <person name="Storesund J.E."/>
            <person name="Kallscheuer N."/>
            <person name="Luecker S."/>
            <person name="Lage O.M."/>
            <person name="Pohl T."/>
            <person name="Merkel B.J."/>
            <person name="Hornburger P."/>
            <person name="Mueller R.-W."/>
            <person name="Bruemmer F."/>
            <person name="Labrenz M."/>
            <person name="Spormann A.M."/>
            <person name="Op Den Camp H."/>
            <person name="Overmann J."/>
            <person name="Amann R."/>
            <person name="Jetten M.S.M."/>
            <person name="Mascher T."/>
            <person name="Medema M.H."/>
            <person name="Devos D.P."/>
            <person name="Kaster A.-K."/>
            <person name="Ovreas L."/>
            <person name="Rohde M."/>
            <person name="Galperin M.Y."/>
            <person name="Jogler C."/>
        </authorList>
    </citation>
    <scope>NUCLEOTIDE SEQUENCE [LARGE SCALE GENOMIC DNA]</scope>
    <source>
        <strain evidence="2 3">Poly51</strain>
    </source>
</reference>
<organism evidence="2 3">
    <name type="scientific">Rubripirellula tenax</name>
    <dbReference type="NCBI Taxonomy" id="2528015"/>
    <lineage>
        <taxon>Bacteria</taxon>
        <taxon>Pseudomonadati</taxon>
        <taxon>Planctomycetota</taxon>
        <taxon>Planctomycetia</taxon>
        <taxon>Pirellulales</taxon>
        <taxon>Pirellulaceae</taxon>
        <taxon>Rubripirellula</taxon>
    </lineage>
</organism>
<dbReference type="RefSeq" id="WP_146459469.1">
    <property type="nucleotide sequence ID" value="NZ_SJPW01000005.1"/>
</dbReference>
<gene>
    <name evidence="2" type="ORF">Poly51_40740</name>
</gene>
<dbReference type="EMBL" id="SJPW01000005">
    <property type="protein sequence ID" value="TWU50781.1"/>
    <property type="molecule type" value="Genomic_DNA"/>
</dbReference>
<dbReference type="GO" id="GO:0003978">
    <property type="term" value="F:UDP-glucose 4-epimerase activity"/>
    <property type="evidence" value="ECO:0007669"/>
    <property type="project" value="UniProtKB-EC"/>
</dbReference>
<dbReference type="InterPro" id="IPR001509">
    <property type="entry name" value="Epimerase_deHydtase"/>
</dbReference>
<dbReference type="SUPFAM" id="SSF51735">
    <property type="entry name" value="NAD(P)-binding Rossmann-fold domains"/>
    <property type="match status" value="1"/>
</dbReference>
<keyword evidence="3" id="KW-1185">Reference proteome</keyword>
<accession>A0A5C6ETW0</accession>
<proteinExistence type="predicted"/>
<dbReference type="Pfam" id="PF01370">
    <property type="entry name" value="Epimerase"/>
    <property type="match status" value="1"/>
</dbReference>
<evidence type="ECO:0000313" key="2">
    <source>
        <dbReference type="EMBL" id="TWU50781.1"/>
    </source>
</evidence>
<dbReference type="Proteomes" id="UP000318288">
    <property type="component" value="Unassembled WGS sequence"/>
</dbReference>
<dbReference type="PANTHER" id="PTHR43245:SF58">
    <property type="entry name" value="BLL5923 PROTEIN"/>
    <property type="match status" value="1"/>
</dbReference>
<name>A0A5C6ETW0_9BACT</name>
<dbReference type="EC" id="5.1.3.2" evidence="2"/>
<dbReference type="OrthoDB" id="9807212at2"/>
<evidence type="ECO:0000313" key="3">
    <source>
        <dbReference type="Proteomes" id="UP000318288"/>
    </source>
</evidence>
<dbReference type="PANTHER" id="PTHR43245">
    <property type="entry name" value="BIFUNCTIONAL POLYMYXIN RESISTANCE PROTEIN ARNA"/>
    <property type="match status" value="1"/>
</dbReference>
<keyword evidence="2" id="KW-0413">Isomerase</keyword>
<dbReference type="AlphaFoldDB" id="A0A5C6ETW0"/>
<protein>
    <submittedName>
        <fullName evidence="2">UDP-glucose 4-epimerase</fullName>
        <ecNumber evidence="2">5.1.3.2</ecNumber>
    </submittedName>
</protein>
<dbReference type="InterPro" id="IPR036291">
    <property type="entry name" value="NAD(P)-bd_dom_sf"/>
</dbReference>
<evidence type="ECO:0000259" key="1">
    <source>
        <dbReference type="Pfam" id="PF01370"/>
    </source>
</evidence>
<dbReference type="InterPro" id="IPR050177">
    <property type="entry name" value="Lipid_A_modif_metabolic_enz"/>
</dbReference>